<reference evidence="2 3" key="1">
    <citation type="journal article" date="2013" name="Curr. Biol.">
        <title>The Genome of the Foraminiferan Reticulomyxa filosa.</title>
        <authorList>
            <person name="Glockner G."/>
            <person name="Hulsmann N."/>
            <person name="Schleicher M."/>
            <person name="Noegel A.A."/>
            <person name="Eichinger L."/>
            <person name="Gallinger C."/>
            <person name="Pawlowski J."/>
            <person name="Sierra R."/>
            <person name="Euteneuer U."/>
            <person name="Pillet L."/>
            <person name="Moustafa A."/>
            <person name="Platzer M."/>
            <person name="Groth M."/>
            <person name="Szafranski K."/>
            <person name="Schliwa M."/>
        </authorList>
    </citation>
    <scope>NUCLEOTIDE SEQUENCE [LARGE SCALE GENOMIC DNA]</scope>
</reference>
<gene>
    <name evidence="2" type="ORF">RFI_06605</name>
</gene>
<sequence>MSKKNARNAEGDIEDDLFDYEPDELGDDEAEHENGLEAATDDANKSGIKPEEKKQDEKPKRFLDKVCGNIETTLYVVDKKRAKSREKAEKVVVKRRRKKKNKKKRKNMYV</sequence>
<proteinExistence type="predicted"/>
<dbReference type="Proteomes" id="UP000023152">
    <property type="component" value="Unassembled WGS sequence"/>
</dbReference>
<accession>X6NW38</accession>
<keyword evidence="3" id="KW-1185">Reference proteome</keyword>
<evidence type="ECO:0000313" key="2">
    <source>
        <dbReference type="EMBL" id="ETO30515.1"/>
    </source>
</evidence>
<feature type="compositionally biased region" description="Basic residues" evidence="1">
    <location>
        <begin position="93"/>
        <end position="110"/>
    </location>
</feature>
<dbReference type="EMBL" id="ASPP01005442">
    <property type="protein sequence ID" value="ETO30515.1"/>
    <property type="molecule type" value="Genomic_DNA"/>
</dbReference>
<feature type="region of interest" description="Disordered" evidence="1">
    <location>
        <begin position="1"/>
        <end position="63"/>
    </location>
</feature>
<comment type="caution">
    <text evidence="2">The sequence shown here is derived from an EMBL/GenBank/DDBJ whole genome shotgun (WGS) entry which is preliminary data.</text>
</comment>
<feature type="compositionally biased region" description="Acidic residues" evidence="1">
    <location>
        <begin position="11"/>
        <end position="31"/>
    </location>
</feature>
<evidence type="ECO:0000313" key="3">
    <source>
        <dbReference type="Proteomes" id="UP000023152"/>
    </source>
</evidence>
<name>X6NW38_RETFI</name>
<organism evidence="2 3">
    <name type="scientific">Reticulomyxa filosa</name>
    <dbReference type="NCBI Taxonomy" id="46433"/>
    <lineage>
        <taxon>Eukaryota</taxon>
        <taxon>Sar</taxon>
        <taxon>Rhizaria</taxon>
        <taxon>Retaria</taxon>
        <taxon>Foraminifera</taxon>
        <taxon>Monothalamids</taxon>
        <taxon>Reticulomyxidae</taxon>
        <taxon>Reticulomyxa</taxon>
    </lineage>
</organism>
<evidence type="ECO:0000256" key="1">
    <source>
        <dbReference type="SAM" id="MobiDB-lite"/>
    </source>
</evidence>
<dbReference type="AlphaFoldDB" id="X6NW38"/>
<feature type="compositionally biased region" description="Basic and acidic residues" evidence="1">
    <location>
        <begin position="42"/>
        <end position="63"/>
    </location>
</feature>
<feature type="region of interest" description="Disordered" evidence="1">
    <location>
        <begin position="81"/>
        <end position="110"/>
    </location>
</feature>
<protein>
    <submittedName>
        <fullName evidence="2">Uncharacterized protein</fullName>
    </submittedName>
</protein>